<dbReference type="EMBL" id="BSRX01000074">
    <property type="protein sequence ID" value="GLW59279.1"/>
    <property type="molecule type" value="Genomic_DNA"/>
</dbReference>
<dbReference type="Gene3D" id="1.10.10.10">
    <property type="entry name" value="Winged helix-like DNA-binding domain superfamily/Winged helix DNA-binding domain"/>
    <property type="match status" value="1"/>
</dbReference>
<dbReference type="AlphaFoldDB" id="A0A9W6USB6"/>
<name>A0A9W6USB6_9ACTN</name>
<evidence type="ECO:0000313" key="1">
    <source>
        <dbReference type="EMBL" id="GLW59279.1"/>
    </source>
</evidence>
<dbReference type="GO" id="GO:0004803">
    <property type="term" value="F:transposase activity"/>
    <property type="evidence" value="ECO:0007669"/>
    <property type="project" value="InterPro"/>
</dbReference>
<evidence type="ECO:0008006" key="3">
    <source>
        <dbReference type="Google" id="ProtNLM"/>
    </source>
</evidence>
<dbReference type="InterPro" id="IPR036388">
    <property type="entry name" value="WH-like_DNA-bd_sf"/>
</dbReference>
<accession>A0A9W6USB6</accession>
<proteinExistence type="predicted"/>
<dbReference type="OrthoDB" id="4426778at2"/>
<comment type="caution">
    <text evidence="1">The sequence shown here is derived from an EMBL/GenBank/DDBJ whole genome shotgun (WGS) entry which is preliminary data.</text>
</comment>
<dbReference type="GO" id="GO:0006313">
    <property type="term" value="P:DNA transposition"/>
    <property type="evidence" value="ECO:0007669"/>
    <property type="project" value="InterPro"/>
</dbReference>
<dbReference type="Proteomes" id="UP001165143">
    <property type="component" value="Unassembled WGS sequence"/>
</dbReference>
<dbReference type="RefSeq" id="WP_033255960.1">
    <property type="nucleotide sequence ID" value="NZ_BSRX01000074.1"/>
</dbReference>
<dbReference type="InterPro" id="IPR009057">
    <property type="entry name" value="Homeodomain-like_sf"/>
</dbReference>
<dbReference type="InterPro" id="IPR002514">
    <property type="entry name" value="Transposase_8"/>
</dbReference>
<dbReference type="Pfam" id="PF01527">
    <property type="entry name" value="HTH_Tnp_1"/>
    <property type="match status" value="1"/>
</dbReference>
<dbReference type="SUPFAM" id="SSF46689">
    <property type="entry name" value="Homeodomain-like"/>
    <property type="match status" value="1"/>
</dbReference>
<protein>
    <recommendedName>
        <fullName evidence="3">Transposase</fullName>
    </recommendedName>
</protein>
<gene>
    <name evidence="1" type="ORF">Kpho01_72890</name>
</gene>
<reference evidence="1" key="1">
    <citation type="submission" date="2023-02" db="EMBL/GenBank/DDBJ databases">
        <title>Kitasatospora phosalacinea NBRC 14362.</title>
        <authorList>
            <person name="Ichikawa N."/>
            <person name="Sato H."/>
            <person name="Tonouchi N."/>
        </authorList>
    </citation>
    <scope>NUCLEOTIDE SEQUENCE</scope>
    <source>
        <strain evidence="1">NBRC 14362</strain>
    </source>
</reference>
<dbReference type="GO" id="GO:0003677">
    <property type="term" value="F:DNA binding"/>
    <property type="evidence" value="ECO:0007669"/>
    <property type="project" value="InterPro"/>
</dbReference>
<organism evidence="1 2">
    <name type="scientific">Kitasatospora phosalacinea</name>
    <dbReference type="NCBI Taxonomy" id="2065"/>
    <lineage>
        <taxon>Bacteria</taxon>
        <taxon>Bacillati</taxon>
        <taxon>Actinomycetota</taxon>
        <taxon>Actinomycetes</taxon>
        <taxon>Kitasatosporales</taxon>
        <taxon>Streptomycetaceae</taxon>
        <taxon>Kitasatospora</taxon>
    </lineage>
</organism>
<sequence length="107" mass="11838">MPARRKYPAELIERGVQLVIERRRADSGRAGVVREVGDLLGIHPEVLRHWVNKADATATWESRAPTGDAERMRLLEAENANLRRINSILKSAAAIFAAEIEHGTSAS</sequence>
<evidence type="ECO:0000313" key="2">
    <source>
        <dbReference type="Proteomes" id="UP001165143"/>
    </source>
</evidence>